<dbReference type="Proteomes" id="UP001417504">
    <property type="component" value="Unassembled WGS sequence"/>
</dbReference>
<keyword evidence="4" id="KW-1185">Reference proteome</keyword>
<dbReference type="CDD" id="cd00132">
    <property type="entry name" value="CRIB"/>
    <property type="match status" value="1"/>
</dbReference>
<proteinExistence type="predicted"/>
<organism evidence="3 4">
    <name type="scientific">Stephania japonica</name>
    <dbReference type="NCBI Taxonomy" id="461633"/>
    <lineage>
        <taxon>Eukaryota</taxon>
        <taxon>Viridiplantae</taxon>
        <taxon>Streptophyta</taxon>
        <taxon>Embryophyta</taxon>
        <taxon>Tracheophyta</taxon>
        <taxon>Spermatophyta</taxon>
        <taxon>Magnoliopsida</taxon>
        <taxon>Ranunculales</taxon>
        <taxon>Menispermaceae</taxon>
        <taxon>Menispermoideae</taxon>
        <taxon>Cissampelideae</taxon>
        <taxon>Stephania</taxon>
    </lineage>
</organism>
<evidence type="ECO:0000259" key="2">
    <source>
        <dbReference type="PROSITE" id="PS50108"/>
    </source>
</evidence>
<gene>
    <name evidence="3" type="ORF">Sjap_006267</name>
</gene>
<dbReference type="EMBL" id="JBBNAE010000002">
    <property type="protein sequence ID" value="KAK9146364.1"/>
    <property type="molecule type" value="Genomic_DNA"/>
</dbReference>
<dbReference type="InterPro" id="IPR036936">
    <property type="entry name" value="CRIB_dom_sf"/>
</dbReference>
<feature type="domain" description="CRIB" evidence="2">
    <location>
        <begin position="37"/>
        <end position="50"/>
    </location>
</feature>
<dbReference type="AlphaFoldDB" id="A0AAP0PKW4"/>
<dbReference type="Gene3D" id="3.90.810.10">
    <property type="entry name" value="CRIB domain"/>
    <property type="match status" value="1"/>
</dbReference>
<feature type="compositionally biased region" description="Basic and acidic residues" evidence="1">
    <location>
        <begin position="79"/>
        <end position="98"/>
    </location>
</feature>
<evidence type="ECO:0000256" key="1">
    <source>
        <dbReference type="SAM" id="MobiDB-lite"/>
    </source>
</evidence>
<name>A0AAP0PKW4_9MAGN</name>
<feature type="compositionally biased region" description="Polar residues" evidence="1">
    <location>
        <begin position="173"/>
        <end position="185"/>
    </location>
</feature>
<accession>A0AAP0PKW4</accession>
<feature type="compositionally biased region" description="Polar residues" evidence="1">
    <location>
        <begin position="152"/>
        <end position="162"/>
    </location>
</feature>
<dbReference type="PROSITE" id="PS50108">
    <property type="entry name" value="CRIB"/>
    <property type="match status" value="1"/>
</dbReference>
<evidence type="ECO:0000313" key="4">
    <source>
        <dbReference type="Proteomes" id="UP001417504"/>
    </source>
</evidence>
<dbReference type="PANTHER" id="PTHR46325">
    <property type="entry name" value="CRIB DOMAIN-CONTAINING PROTEIN RIC8"/>
    <property type="match status" value="1"/>
</dbReference>
<evidence type="ECO:0000313" key="3">
    <source>
        <dbReference type="EMBL" id="KAK9146364.1"/>
    </source>
</evidence>
<feature type="region of interest" description="Disordered" evidence="1">
    <location>
        <begin position="68"/>
        <end position="246"/>
    </location>
</feature>
<comment type="caution">
    <text evidence="3">The sequence shown here is derived from an EMBL/GenBank/DDBJ whole genome shotgun (WGS) entry which is preliminary data.</text>
</comment>
<dbReference type="PANTHER" id="PTHR46325:SF20">
    <property type="entry name" value="CRIB DOMAIN-CONTAINING PROTEIN RIC10"/>
    <property type="match status" value="1"/>
</dbReference>
<dbReference type="Pfam" id="PF00786">
    <property type="entry name" value="PBD"/>
    <property type="match status" value="1"/>
</dbReference>
<sequence>MCRLVRLSSPGAGNRSPVMMSILYHTNQGKKERELQIGLPTDVKHVAHIGWDGPSAAAPSWMNEFRSSSTSELSRAPSRSREAKRSTRTKLPPEDSNRRIGGTQSSPAHDLETEVPKRSRRRQSSGASSATSLENVNHQEANAPKQSRRHSSSIGDATTAETTNKKPTRRGLNGSNSAATSPTYDSSGLPPSKQSKKKKTKGSGDVTTRRRSSIEEPVMRSNAGAQSLSSSLEELHFEGNRAVGVS</sequence>
<reference evidence="3 4" key="1">
    <citation type="submission" date="2024-01" db="EMBL/GenBank/DDBJ databases">
        <title>Genome assemblies of Stephania.</title>
        <authorList>
            <person name="Yang L."/>
        </authorList>
    </citation>
    <scope>NUCLEOTIDE SEQUENCE [LARGE SCALE GENOMIC DNA]</scope>
    <source>
        <strain evidence="3">QJT</strain>
        <tissue evidence="3">Leaf</tissue>
    </source>
</reference>
<dbReference type="SMART" id="SM00285">
    <property type="entry name" value="PBD"/>
    <property type="match status" value="1"/>
</dbReference>
<dbReference type="InterPro" id="IPR000095">
    <property type="entry name" value="CRIB_dom"/>
</dbReference>
<dbReference type="FunFam" id="3.90.810.10:FF:000029">
    <property type="entry name" value="Elongation factor Ts, mitochondrial"/>
    <property type="match status" value="1"/>
</dbReference>
<protein>
    <recommendedName>
        <fullName evidence="2">CRIB domain-containing protein</fullName>
    </recommendedName>
</protein>